<comment type="caution">
    <text evidence="1">The sequence shown here is derived from an EMBL/GenBank/DDBJ whole genome shotgun (WGS) entry which is preliminary data.</text>
</comment>
<gene>
    <name evidence="1" type="ORF">ACI1P1_07310</name>
</gene>
<keyword evidence="2" id="KW-1185">Reference proteome</keyword>
<reference evidence="1" key="1">
    <citation type="submission" date="2024-12" db="EMBL/GenBank/DDBJ databases">
        <authorList>
            <person name="Wu N."/>
        </authorList>
    </citation>
    <scope>NUCLEOTIDE SEQUENCE</scope>
    <source>
        <strain evidence="1">P15</strain>
    </source>
</reference>
<dbReference type="EMBL" id="JBJURJ010000004">
    <property type="protein sequence ID" value="MFM9328087.1"/>
    <property type="molecule type" value="Genomic_DNA"/>
</dbReference>
<dbReference type="Proteomes" id="UP001631969">
    <property type="component" value="Unassembled WGS sequence"/>
</dbReference>
<organism evidence="1 2">
    <name type="scientific">Paenibacillus mesotrionivorans</name>
    <dbReference type="NCBI Taxonomy" id="3160968"/>
    <lineage>
        <taxon>Bacteria</taxon>
        <taxon>Bacillati</taxon>
        <taxon>Bacillota</taxon>
        <taxon>Bacilli</taxon>
        <taxon>Bacillales</taxon>
        <taxon>Paenibacillaceae</taxon>
        <taxon>Paenibacillus</taxon>
    </lineage>
</organism>
<evidence type="ECO:0000313" key="1">
    <source>
        <dbReference type="EMBL" id="MFM9328087.1"/>
    </source>
</evidence>
<sequence length="442" mass="48832">MTLKWKSAFAVMPVVLALAACGGNNATPSTSMAPGTAAPGASTAATQAPAKNVSLKFSFWGNDTHKKMYEDIIAKYKETHPHVSVEIVTIPFADYQQKLSIMTASKSAPDIAWLAERMIPQFLAGGQLADLEPLKKDSAYKFEDVIPSTLNLVTKDSKVYGIPFSTPPMMIYYNKTLFKAKNLPTPTELYKQGKWTYDEMLKAAKALTDSSKGVYGVNFVRNGWQNWPDALQSHFNAYGASIFSPDGNTFTLNSKEGELALQSYSDMIFKDKVHPKPGDQTTFDTGKIAMQKELFSYMGKAKAVKDFEWDIAPLPAGPNGPGTTLGYAAYTVMKDSPNYAEAVELLKFMTNPDNMKLTSQYFVPSRKSILESEEFFKQGPSAESVKLSVVDQMAKASSLPSHKNWQQIDTRMQTILDYLYTQSSPVKDVLSRAEKEVGPLLK</sequence>
<name>A0ACC7NUQ5_9BACL</name>
<protein>
    <submittedName>
        <fullName evidence="1">ABC transporter substrate-binding protein</fullName>
    </submittedName>
</protein>
<evidence type="ECO:0000313" key="2">
    <source>
        <dbReference type="Proteomes" id="UP001631969"/>
    </source>
</evidence>
<accession>A0ACC7NUQ5</accession>
<proteinExistence type="predicted"/>